<keyword evidence="2" id="KW-1185">Reference proteome</keyword>
<organism evidence="1 2">
    <name type="scientific">Mycena chlorophos</name>
    <name type="common">Agaric fungus</name>
    <name type="synonym">Agaricus chlorophos</name>
    <dbReference type="NCBI Taxonomy" id="658473"/>
    <lineage>
        <taxon>Eukaryota</taxon>
        <taxon>Fungi</taxon>
        <taxon>Dikarya</taxon>
        <taxon>Basidiomycota</taxon>
        <taxon>Agaricomycotina</taxon>
        <taxon>Agaricomycetes</taxon>
        <taxon>Agaricomycetidae</taxon>
        <taxon>Agaricales</taxon>
        <taxon>Marasmiineae</taxon>
        <taxon>Mycenaceae</taxon>
        <taxon>Mycena</taxon>
    </lineage>
</organism>
<protein>
    <submittedName>
        <fullName evidence="1">40S ribosomal protein S0</fullName>
    </submittedName>
</protein>
<dbReference type="OrthoDB" id="3224178at2759"/>
<reference evidence="1" key="1">
    <citation type="submission" date="2020-05" db="EMBL/GenBank/DDBJ databases">
        <title>Mycena genomes resolve the evolution of fungal bioluminescence.</title>
        <authorList>
            <person name="Tsai I.J."/>
        </authorList>
    </citation>
    <scope>NUCLEOTIDE SEQUENCE</scope>
    <source>
        <strain evidence="1">110903Hualien_Pintung</strain>
    </source>
</reference>
<evidence type="ECO:0000313" key="2">
    <source>
        <dbReference type="Proteomes" id="UP000613580"/>
    </source>
</evidence>
<dbReference type="SUPFAM" id="SSF56112">
    <property type="entry name" value="Protein kinase-like (PK-like)"/>
    <property type="match status" value="2"/>
</dbReference>
<comment type="caution">
    <text evidence="1">The sequence shown here is derived from an EMBL/GenBank/DDBJ whole genome shotgun (WGS) entry which is preliminary data.</text>
</comment>
<accession>A0A8H6WL33</accession>
<keyword evidence="1" id="KW-0689">Ribosomal protein</keyword>
<dbReference type="Proteomes" id="UP000613580">
    <property type="component" value="Unassembled WGS sequence"/>
</dbReference>
<keyword evidence="1" id="KW-0687">Ribonucleoprotein</keyword>
<proteinExistence type="predicted"/>
<gene>
    <name evidence="1" type="ORF">HMN09_00040400</name>
</gene>
<name>A0A8H6WL33_MYCCL</name>
<dbReference type="InterPro" id="IPR011009">
    <property type="entry name" value="Kinase-like_dom_sf"/>
</dbReference>
<sequence length="634" mass="70873">MIKFLPRARLGGELATLAHLNSPEVMKDGHNYSVPVVDYLKFGDGTFIVMQRWGKAIAPDLATVGDYVCFGRGALEALAFFHKHGITHGDLWEANLLMDVAIANTSITSRLAGVSGPHRRFALIDFETSRVGATGEDGEKRRVKDVVAMGRLLEGRLRCLTIDGFVPGMSAWVDKLLDAGEHPLTAAEALRRYNELCAPLSGEVLNTVMKAQAWRDGRSIEGNRMLLNSRLRVLEKHVTALNMLRTTTVGVTVSVVTFSLFKWRPIRPIVMDSFSSTVYWTCRAWLWGIPGRLSETEFWAFDSGPPQNDGTPPKDRARWVKYWRFVAPFLASKGYFLFSVVQPEDLWMPELERSRPGVPPSEQFVETIYRDDEDARYRYAAARVWPAQDAQGRDVMIKFLPRARLGGELATLAHLNSPDVMKDGHNYSVPVVEHLKFGDGTFVVMQRWGEATDPDLATVGDYVRFGRGALEALAFFHKHDVTHGDIWESNLLIDVAIASTSILSRLAGVSGPHRRYALIDFETARVGVVGEEGAKRRLKDVVATGSFLGPYLRCLAIEGYVPQMDSWVDRLEESNENLPTAAEALQRYNEICAPLSEAALNTVMKAQAFRRGKVQYRMKPPMYELPPRGSVKEA</sequence>
<evidence type="ECO:0000313" key="1">
    <source>
        <dbReference type="EMBL" id="KAF7322619.1"/>
    </source>
</evidence>
<dbReference type="GO" id="GO:0005840">
    <property type="term" value="C:ribosome"/>
    <property type="evidence" value="ECO:0007669"/>
    <property type="project" value="UniProtKB-KW"/>
</dbReference>
<dbReference type="AlphaFoldDB" id="A0A8H6WL33"/>
<dbReference type="EMBL" id="JACAZE010000001">
    <property type="protein sequence ID" value="KAF7322619.1"/>
    <property type="molecule type" value="Genomic_DNA"/>
</dbReference>
<dbReference type="Gene3D" id="1.10.510.10">
    <property type="entry name" value="Transferase(Phosphotransferase) domain 1"/>
    <property type="match status" value="2"/>
</dbReference>